<keyword evidence="2" id="KW-1185">Reference proteome</keyword>
<evidence type="ECO:0000313" key="2">
    <source>
        <dbReference type="Proteomes" id="UP000218934"/>
    </source>
</evidence>
<accession>A0A2A4FQ33</accession>
<sequence>MDCVSGPEKNDPTLHQLIDEAVEDLMKLSDAELMAELAEEGADPEAEAQAARNAVAAGIARGGRARLVAARTAVDRDRTARVVRSPLPAAMRASILERFANDDAKLKSRLTMAARNGEGITEQEIDSILADLRELGLIDDEGNPIER</sequence>
<gene>
    <name evidence="1" type="ORF">COO09_23515</name>
</gene>
<organism evidence="1 2">
    <name type="scientific">Rhizorhabdus dicambivorans</name>
    <dbReference type="NCBI Taxonomy" id="1850238"/>
    <lineage>
        <taxon>Bacteria</taxon>
        <taxon>Pseudomonadati</taxon>
        <taxon>Pseudomonadota</taxon>
        <taxon>Alphaproteobacteria</taxon>
        <taxon>Sphingomonadales</taxon>
        <taxon>Sphingomonadaceae</taxon>
        <taxon>Rhizorhabdus</taxon>
    </lineage>
</organism>
<dbReference type="EMBL" id="NWUF01000044">
    <property type="protein sequence ID" value="PCE39820.1"/>
    <property type="molecule type" value="Genomic_DNA"/>
</dbReference>
<name>A0A2A4FQ33_9SPHN</name>
<reference evidence="1 2" key="1">
    <citation type="submission" date="2017-09" db="EMBL/GenBank/DDBJ databases">
        <title>The Catabolism of 3,6-Dichlorosalicylic acid is Initiated by the Cytochrome P450 Monooxygenase DsmABC in Rhizorhabdus dicambivorans Ndbn-20.</title>
        <authorList>
            <person name="Na L."/>
        </authorList>
    </citation>
    <scope>NUCLEOTIDE SEQUENCE [LARGE SCALE GENOMIC DNA]</scope>
    <source>
        <strain evidence="1 2">Ndbn-20m</strain>
    </source>
</reference>
<evidence type="ECO:0000313" key="1">
    <source>
        <dbReference type="EMBL" id="PCE39820.1"/>
    </source>
</evidence>
<dbReference type="Proteomes" id="UP000218934">
    <property type="component" value="Unassembled WGS sequence"/>
</dbReference>
<dbReference type="KEGG" id="rdi:CMV14_08765"/>
<comment type="caution">
    <text evidence="1">The sequence shown here is derived from an EMBL/GenBank/DDBJ whole genome shotgun (WGS) entry which is preliminary data.</text>
</comment>
<protein>
    <submittedName>
        <fullName evidence="1">Uncharacterized protein</fullName>
    </submittedName>
</protein>
<dbReference type="AlphaFoldDB" id="A0A2A4FQ33"/>
<proteinExistence type="predicted"/>